<reference evidence="2" key="1">
    <citation type="submission" date="2021-05" db="EMBL/GenBank/DDBJ databases">
        <authorList>
            <person name="Alioto T."/>
            <person name="Alioto T."/>
            <person name="Gomez Garrido J."/>
        </authorList>
    </citation>
    <scope>NUCLEOTIDE SEQUENCE</scope>
</reference>
<organism evidence="2">
    <name type="scientific">Cacopsylla melanoneura</name>
    <dbReference type="NCBI Taxonomy" id="428564"/>
    <lineage>
        <taxon>Eukaryota</taxon>
        <taxon>Metazoa</taxon>
        <taxon>Ecdysozoa</taxon>
        <taxon>Arthropoda</taxon>
        <taxon>Hexapoda</taxon>
        <taxon>Insecta</taxon>
        <taxon>Pterygota</taxon>
        <taxon>Neoptera</taxon>
        <taxon>Paraneoptera</taxon>
        <taxon>Hemiptera</taxon>
        <taxon>Sternorrhyncha</taxon>
        <taxon>Psylloidea</taxon>
        <taxon>Psyllidae</taxon>
        <taxon>Psyllinae</taxon>
        <taxon>Cacopsylla</taxon>
    </lineage>
</organism>
<keyword evidence="1" id="KW-0812">Transmembrane</keyword>
<evidence type="ECO:0000256" key="1">
    <source>
        <dbReference type="SAM" id="Phobius"/>
    </source>
</evidence>
<evidence type="ECO:0000313" key="2">
    <source>
        <dbReference type="EMBL" id="CAG6720097.1"/>
    </source>
</evidence>
<accession>A0A8D8VC55</accession>
<sequence length="99" mass="12018">MRLTIRNLNTYCKYFLHILAVFWLSVERTSSAHFRRLKNILNDGRHNLTIDNIERYIPFLIEINFGPVFYKSTIMGFYLIFFLSFFNKVLKQSLERIYI</sequence>
<feature type="transmembrane region" description="Helical" evidence="1">
    <location>
        <begin position="68"/>
        <end position="86"/>
    </location>
</feature>
<keyword evidence="1" id="KW-0472">Membrane</keyword>
<keyword evidence="1" id="KW-1133">Transmembrane helix</keyword>
<dbReference type="EMBL" id="HBUF01359869">
    <property type="protein sequence ID" value="CAG6720097.1"/>
    <property type="molecule type" value="Transcribed_RNA"/>
</dbReference>
<proteinExistence type="predicted"/>
<protein>
    <submittedName>
        <fullName evidence="2">Uncharacterized protein</fullName>
    </submittedName>
</protein>
<dbReference type="AlphaFoldDB" id="A0A8D8VC55"/>
<name>A0A8D8VC55_9HEMI</name>